<feature type="transmembrane region" description="Helical" evidence="1">
    <location>
        <begin position="288"/>
        <end position="315"/>
    </location>
</feature>
<sequence>MLLKKELSLTFRGLTYWLAVLFIGVFLFTQLGSDFISLKQPEPGQSDYGIAHTTNKKDIQQQTIYNLLQQSNNESYNTYPLGFLKTVKPSKSDQAVIEKIIERATGRSINQLNQIQLKQTTNTPTQQIDPIAMAEQIPIAKSYTYKQFEKDMTEVEKIIGKGSDFAKNTYLHQSYKKINYEEANHNFQTTLTKDRVSGAFARMTCDYLGIILALVPVFVAATVVLRDRRSQSQLVIQTKRISSFKLQGTRFLATVILILLPVIVFSFLPAFQSVYVAQKYQHTGSLFLFYQYILGWLLPTIVAVVGISFLVTTLFNGLVSVLFQLGLWLLSLLVNGRQVVGSIGLNLIPRFNAVGSRDLFEGIFTELVVNRVFWFALGVICFLISCVIFDLKRKGRIHYGHPR</sequence>
<accession>A0ABU3F5Y1</accession>
<organism evidence="2 3">
    <name type="scientific">Enterococcus hulanensis</name>
    <dbReference type="NCBI Taxonomy" id="2559929"/>
    <lineage>
        <taxon>Bacteria</taxon>
        <taxon>Bacillati</taxon>
        <taxon>Bacillota</taxon>
        <taxon>Bacilli</taxon>
        <taxon>Lactobacillales</taxon>
        <taxon>Enterococcaceae</taxon>
        <taxon>Enterococcus</taxon>
    </lineage>
</organism>
<keyword evidence="1" id="KW-0812">Transmembrane</keyword>
<evidence type="ECO:0000256" key="1">
    <source>
        <dbReference type="SAM" id="Phobius"/>
    </source>
</evidence>
<protein>
    <submittedName>
        <fullName evidence="2">ABC transporter permease</fullName>
    </submittedName>
</protein>
<name>A0ABU3F5Y1_9ENTE</name>
<reference evidence="2 3" key="1">
    <citation type="submission" date="2023-03" db="EMBL/GenBank/DDBJ databases">
        <authorList>
            <person name="Shen W."/>
            <person name="Cai J."/>
        </authorList>
    </citation>
    <scope>NUCLEOTIDE SEQUENCE [LARGE SCALE GENOMIC DNA]</scope>
    <source>
        <strain evidence="2 3">D6-4</strain>
    </source>
</reference>
<gene>
    <name evidence="2" type="ORF">P7D85_21510</name>
</gene>
<dbReference type="RefSeq" id="WP_311823544.1">
    <property type="nucleotide sequence ID" value="NZ_JARPYF010000017.1"/>
</dbReference>
<feature type="transmembrane region" description="Helical" evidence="1">
    <location>
        <begin position="207"/>
        <end position="227"/>
    </location>
</feature>
<evidence type="ECO:0000313" key="2">
    <source>
        <dbReference type="EMBL" id="MDT2602346.1"/>
    </source>
</evidence>
<dbReference type="EMBL" id="JARPYI010000018">
    <property type="protein sequence ID" value="MDT2602346.1"/>
    <property type="molecule type" value="Genomic_DNA"/>
</dbReference>
<feature type="transmembrane region" description="Helical" evidence="1">
    <location>
        <begin position="327"/>
        <end position="348"/>
    </location>
</feature>
<keyword evidence="1" id="KW-1133">Transmembrane helix</keyword>
<feature type="transmembrane region" description="Helical" evidence="1">
    <location>
        <begin position="14"/>
        <end position="32"/>
    </location>
</feature>
<keyword evidence="1" id="KW-0472">Membrane</keyword>
<evidence type="ECO:0000313" key="3">
    <source>
        <dbReference type="Proteomes" id="UP001252875"/>
    </source>
</evidence>
<dbReference type="Proteomes" id="UP001252875">
    <property type="component" value="Unassembled WGS sequence"/>
</dbReference>
<feature type="transmembrane region" description="Helical" evidence="1">
    <location>
        <begin position="248"/>
        <end position="268"/>
    </location>
</feature>
<comment type="caution">
    <text evidence="2">The sequence shown here is derived from an EMBL/GenBank/DDBJ whole genome shotgun (WGS) entry which is preliminary data.</text>
</comment>
<keyword evidence="3" id="KW-1185">Reference proteome</keyword>
<proteinExistence type="predicted"/>
<feature type="transmembrane region" description="Helical" evidence="1">
    <location>
        <begin position="368"/>
        <end position="389"/>
    </location>
</feature>